<evidence type="ECO:0000256" key="1">
    <source>
        <dbReference type="SAM" id="SignalP"/>
    </source>
</evidence>
<reference evidence="2 3" key="1">
    <citation type="submission" date="2016-10" db="EMBL/GenBank/DDBJ databases">
        <authorList>
            <person name="de Groot N.N."/>
        </authorList>
    </citation>
    <scope>NUCLEOTIDE SEQUENCE [LARGE SCALE GENOMIC DNA]</scope>
    <source>
        <strain evidence="2 3">CGMCC 1.11030</strain>
    </source>
</reference>
<organism evidence="2 3">
    <name type="scientific">Albimonas pacifica</name>
    <dbReference type="NCBI Taxonomy" id="1114924"/>
    <lineage>
        <taxon>Bacteria</taxon>
        <taxon>Pseudomonadati</taxon>
        <taxon>Pseudomonadota</taxon>
        <taxon>Alphaproteobacteria</taxon>
        <taxon>Rhodobacterales</taxon>
        <taxon>Paracoccaceae</taxon>
        <taxon>Albimonas</taxon>
    </lineage>
</organism>
<feature type="signal peptide" evidence="1">
    <location>
        <begin position="1"/>
        <end position="21"/>
    </location>
</feature>
<protein>
    <recommendedName>
        <fullName evidence="4">HdeA/HdeB family protein</fullName>
    </recommendedName>
</protein>
<dbReference type="AlphaFoldDB" id="A0A1I3NFI5"/>
<gene>
    <name evidence="2" type="ORF">SAMN05216258_11365</name>
</gene>
<evidence type="ECO:0000313" key="3">
    <source>
        <dbReference type="Proteomes" id="UP000199377"/>
    </source>
</evidence>
<name>A0A1I3NFI5_9RHOB</name>
<evidence type="ECO:0008006" key="4">
    <source>
        <dbReference type="Google" id="ProtNLM"/>
    </source>
</evidence>
<dbReference type="STRING" id="1114924.SAMN05216258_11365"/>
<feature type="chain" id="PRO_5011727658" description="HdeA/HdeB family protein" evidence="1">
    <location>
        <begin position="22"/>
        <end position="115"/>
    </location>
</feature>
<dbReference type="OrthoDB" id="7873575at2"/>
<proteinExistence type="predicted"/>
<accession>A0A1I3NFI5</accession>
<dbReference type="RefSeq" id="WP_092864897.1">
    <property type="nucleotide sequence ID" value="NZ_FOQH01000013.1"/>
</dbReference>
<evidence type="ECO:0000313" key="2">
    <source>
        <dbReference type="EMBL" id="SFJ08091.1"/>
    </source>
</evidence>
<dbReference type="Proteomes" id="UP000199377">
    <property type="component" value="Unassembled WGS sequence"/>
</dbReference>
<keyword evidence="1" id="KW-0732">Signal</keyword>
<dbReference type="EMBL" id="FOQH01000013">
    <property type="protein sequence ID" value="SFJ08091.1"/>
    <property type="molecule type" value="Genomic_DNA"/>
</dbReference>
<keyword evidence="3" id="KW-1185">Reference proteome</keyword>
<sequence length="115" mass="12300">MKRAIAMMTGALLALPAAAQAQSDAQDDMAAKVRSLALAIGNAYACTPEDGRTTFKEEAHHLFDLIVQDVGSDLAFLYATGVGYGSAVEASEIDCPAMLEQWEGIRTDYDLKAEE</sequence>